<protein>
    <submittedName>
        <fullName evidence="2">Lectin C-type domain protein</fullName>
    </submittedName>
</protein>
<dbReference type="PANTHER" id="PTHR22803">
    <property type="entry name" value="MANNOSE, PHOSPHOLIPASE, LECTIN RECEPTOR RELATED"/>
    <property type="match status" value="1"/>
</dbReference>
<keyword evidence="3" id="KW-1185">Reference proteome</keyword>
<dbReference type="InterPro" id="IPR016187">
    <property type="entry name" value="CTDL_fold"/>
</dbReference>
<gene>
    <name evidence="2" type="ORF">ANCCAN_01537</name>
</gene>
<dbReference type="STRING" id="29170.A0A368H7A4"/>
<evidence type="ECO:0000313" key="2">
    <source>
        <dbReference type="EMBL" id="RCN52493.1"/>
    </source>
</evidence>
<dbReference type="CDD" id="cd00037">
    <property type="entry name" value="CLECT"/>
    <property type="match status" value="1"/>
</dbReference>
<dbReference type="Proteomes" id="UP000252519">
    <property type="component" value="Unassembled WGS sequence"/>
</dbReference>
<name>A0A368H7A4_ANCCA</name>
<evidence type="ECO:0000259" key="1">
    <source>
        <dbReference type="PROSITE" id="PS50041"/>
    </source>
</evidence>
<accession>A0A368H7A4</accession>
<dbReference type="SMART" id="SM00034">
    <property type="entry name" value="CLECT"/>
    <property type="match status" value="1"/>
</dbReference>
<dbReference type="InterPro" id="IPR001304">
    <property type="entry name" value="C-type_lectin-like"/>
</dbReference>
<evidence type="ECO:0000313" key="3">
    <source>
        <dbReference type="Proteomes" id="UP000252519"/>
    </source>
</evidence>
<proteinExistence type="predicted"/>
<feature type="domain" description="C-type lectin" evidence="1">
    <location>
        <begin position="6"/>
        <end position="102"/>
    </location>
</feature>
<dbReference type="PROSITE" id="PS50041">
    <property type="entry name" value="C_TYPE_LECTIN_2"/>
    <property type="match status" value="1"/>
</dbReference>
<dbReference type="InterPro" id="IPR050111">
    <property type="entry name" value="C-type_lectin/snaclec_domain"/>
</dbReference>
<dbReference type="Gene3D" id="3.10.100.10">
    <property type="entry name" value="Mannose-Binding Protein A, subunit A"/>
    <property type="match status" value="1"/>
</dbReference>
<dbReference type="Pfam" id="PF00059">
    <property type="entry name" value="Lectin_C"/>
    <property type="match status" value="1"/>
</dbReference>
<comment type="caution">
    <text evidence="2">The sequence shown here is derived from an EMBL/GenBank/DDBJ whole genome shotgun (WGS) entry which is preliminary data.</text>
</comment>
<dbReference type="EMBL" id="JOJR01000007">
    <property type="protein sequence ID" value="RCN52493.1"/>
    <property type="molecule type" value="Genomic_DNA"/>
</dbReference>
<dbReference type="InterPro" id="IPR016186">
    <property type="entry name" value="C-type_lectin-like/link_sf"/>
</dbReference>
<reference evidence="2 3" key="1">
    <citation type="submission" date="2014-10" db="EMBL/GenBank/DDBJ databases">
        <title>Draft genome of the hookworm Ancylostoma caninum.</title>
        <authorList>
            <person name="Mitreva M."/>
        </authorList>
    </citation>
    <scope>NUCLEOTIDE SEQUENCE [LARGE SCALE GENOMIC DNA]</scope>
    <source>
        <strain evidence="2 3">Baltimore</strain>
    </source>
</reference>
<dbReference type="AlphaFoldDB" id="A0A368H7A4"/>
<dbReference type="SUPFAM" id="SSF56436">
    <property type="entry name" value="C-type lectin-like"/>
    <property type="match status" value="1"/>
</dbReference>
<dbReference type="OrthoDB" id="5872782at2759"/>
<organism evidence="2 3">
    <name type="scientific">Ancylostoma caninum</name>
    <name type="common">Dog hookworm</name>
    <dbReference type="NCBI Taxonomy" id="29170"/>
    <lineage>
        <taxon>Eukaryota</taxon>
        <taxon>Metazoa</taxon>
        <taxon>Ecdysozoa</taxon>
        <taxon>Nematoda</taxon>
        <taxon>Chromadorea</taxon>
        <taxon>Rhabditida</taxon>
        <taxon>Rhabditina</taxon>
        <taxon>Rhabditomorpha</taxon>
        <taxon>Strongyloidea</taxon>
        <taxon>Ancylostomatidae</taxon>
        <taxon>Ancylostomatinae</taxon>
        <taxon>Ancylostoma</taxon>
    </lineage>
</organism>
<sequence length="106" mass="12524">MYKAAFDGWVFWSAKNFDDAENRCRRNGAHLVSIHNELENQFVHTLTSSGRRIESFEDFVYIGLRMNPRTGKWGWTDGSKVDYRQWAVHQPDEPRTEHCAQVPYIF</sequence>